<dbReference type="InParanoid" id="A0A068UV78"/>
<evidence type="ECO:0000259" key="4">
    <source>
        <dbReference type="Pfam" id="PF04927"/>
    </source>
</evidence>
<organism evidence="5 6">
    <name type="scientific">Coffea canephora</name>
    <name type="common">Robusta coffee</name>
    <dbReference type="NCBI Taxonomy" id="49390"/>
    <lineage>
        <taxon>Eukaryota</taxon>
        <taxon>Viridiplantae</taxon>
        <taxon>Streptophyta</taxon>
        <taxon>Embryophyta</taxon>
        <taxon>Tracheophyta</taxon>
        <taxon>Spermatophyta</taxon>
        <taxon>Magnoliopsida</taxon>
        <taxon>eudicotyledons</taxon>
        <taxon>Gunneridae</taxon>
        <taxon>Pentapetalae</taxon>
        <taxon>asterids</taxon>
        <taxon>lamiids</taxon>
        <taxon>Gentianales</taxon>
        <taxon>Rubiaceae</taxon>
        <taxon>Ixoroideae</taxon>
        <taxon>Gardenieae complex</taxon>
        <taxon>Bertiereae - Coffeeae clade</taxon>
        <taxon>Coffeeae</taxon>
        <taxon>Coffea</taxon>
    </lineage>
</organism>
<dbReference type="OrthoDB" id="2014755at2759"/>
<reference evidence="6" key="1">
    <citation type="journal article" date="2014" name="Science">
        <title>The coffee genome provides insight into the convergent evolution of caffeine biosynthesis.</title>
        <authorList>
            <person name="Denoeud F."/>
            <person name="Carretero-Paulet L."/>
            <person name="Dereeper A."/>
            <person name="Droc G."/>
            <person name="Guyot R."/>
            <person name="Pietrella M."/>
            <person name="Zheng C."/>
            <person name="Alberti A."/>
            <person name="Anthony F."/>
            <person name="Aprea G."/>
            <person name="Aury J.M."/>
            <person name="Bento P."/>
            <person name="Bernard M."/>
            <person name="Bocs S."/>
            <person name="Campa C."/>
            <person name="Cenci A."/>
            <person name="Combes M.C."/>
            <person name="Crouzillat D."/>
            <person name="Da Silva C."/>
            <person name="Daddiego L."/>
            <person name="De Bellis F."/>
            <person name="Dussert S."/>
            <person name="Garsmeur O."/>
            <person name="Gayraud T."/>
            <person name="Guignon V."/>
            <person name="Jahn K."/>
            <person name="Jamilloux V."/>
            <person name="Joet T."/>
            <person name="Labadie K."/>
            <person name="Lan T."/>
            <person name="Leclercq J."/>
            <person name="Lepelley M."/>
            <person name="Leroy T."/>
            <person name="Li L.T."/>
            <person name="Librado P."/>
            <person name="Lopez L."/>
            <person name="Munoz A."/>
            <person name="Noel B."/>
            <person name="Pallavicini A."/>
            <person name="Perrotta G."/>
            <person name="Poncet V."/>
            <person name="Pot D."/>
            <person name="Priyono X."/>
            <person name="Rigoreau M."/>
            <person name="Rouard M."/>
            <person name="Rozas J."/>
            <person name="Tranchant-Dubreuil C."/>
            <person name="VanBuren R."/>
            <person name="Zhang Q."/>
            <person name="Andrade A.C."/>
            <person name="Argout X."/>
            <person name="Bertrand B."/>
            <person name="de Kochko A."/>
            <person name="Graziosi G."/>
            <person name="Henry R.J."/>
            <person name="Jayarama X."/>
            <person name="Ming R."/>
            <person name="Nagai C."/>
            <person name="Rounsley S."/>
            <person name="Sankoff D."/>
            <person name="Giuliano G."/>
            <person name="Albert V.A."/>
            <person name="Wincker P."/>
            <person name="Lashermes P."/>
        </authorList>
    </citation>
    <scope>NUCLEOTIDE SEQUENCE [LARGE SCALE GENOMIC DNA]</scope>
    <source>
        <strain evidence="6">cv. DH200-94</strain>
    </source>
</reference>
<dbReference type="Pfam" id="PF04927">
    <property type="entry name" value="SMP"/>
    <property type="match status" value="3"/>
</dbReference>
<dbReference type="InterPro" id="IPR042971">
    <property type="entry name" value="LEA_SMP"/>
</dbReference>
<dbReference type="PhylomeDB" id="A0A068UV78"/>
<feature type="region of interest" description="Disordered" evidence="3">
    <location>
        <begin position="244"/>
        <end position="273"/>
    </location>
</feature>
<dbReference type="PANTHER" id="PTHR31174">
    <property type="entry name" value="SEED MATURATION FAMILY PROTEIN"/>
    <property type="match status" value="1"/>
</dbReference>
<accession>A0A068UV78</accession>
<gene>
    <name evidence="5" type="ORF">GSCOC_T00035776001</name>
</gene>
<evidence type="ECO:0000313" key="5">
    <source>
        <dbReference type="EMBL" id="CDP12311.1"/>
    </source>
</evidence>
<dbReference type="PANTHER" id="PTHR31174:SF31">
    <property type="entry name" value="LATE EMBRYOGENESIS ABUNDANT PROTEIN 3"/>
    <property type="match status" value="1"/>
</dbReference>
<dbReference type="FunCoup" id="A0A068UV78">
    <property type="interactions" value="83"/>
</dbReference>
<feature type="domain" description="SMP" evidence="4">
    <location>
        <begin position="18"/>
        <end position="72"/>
    </location>
</feature>
<proteinExistence type="inferred from homology"/>
<sequence length="273" mass="27490">MSQDPPRRPQGGDQHYGIKYGDVFDVKEDLASKNIAPRDAAAMQAAENRVLGQTPRGGPASVMQSAADVNQSLGVVGHDDITDITRDQGVNVAERAADGRRVIAEAVGGQVVGGYATRGGGAAAGGRAGQGQDISSSPAIVAGGGITIGEALEATALTSGNKPVDMSDAAAIQAAEVKATGRGQVMPGGIGAEAQAAADLNPGIWRDEDKTKLGDVLGDATDRLPDDKTVTRDDAKRVVAAEVRNDPNASPHPGGVAASTAAAARLNQKAGST</sequence>
<dbReference type="EMBL" id="HG739147">
    <property type="protein sequence ID" value="CDP12311.1"/>
    <property type="molecule type" value="Genomic_DNA"/>
</dbReference>
<name>A0A068UV78_COFCA</name>
<protein>
    <recommendedName>
        <fullName evidence="4">SMP domain-containing protein</fullName>
    </recommendedName>
</protein>
<evidence type="ECO:0000313" key="6">
    <source>
        <dbReference type="Proteomes" id="UP000295252"/>
    </source>
</evidence>
<feature type="domain" description="SMP" evidence="4">
    <location>
        <begin position="146"/>
        <end position="202"/>
    </location>
</feature>
<comment type="similarity">
    <text evidence="1">Belongs to the LEA type SMP family.</text>
</comment>
<evidence type="ECO:0000256" key="2">
    <source>
        <dbReference type="ARBA" id="ARBA00022737"/>
    </source>
</evidence>
<evidence type="ECO:0000256" key="1">
    <source>
        <dbReference type="ARBA" id="ARBA00010733"/>
    </source>
</evidence>
<feature type="domain" description="SMP" evidence="4">
    <location>
        <begin position="211"/>
        <end position="269"/>
    </location>
</feature>
<dbReference type="STRING" id="49390.A0A068UV78"/>
<dbReference type="Gramene" id="CDP12311">
    <property type="protein sequence ID" value="CDP12311"/>
    <property type="gene ID" value="GSCOC_T00035776001"/>
</dbReference>
<dbReference type="Proteomes" id="UP000295252">
    <property type="component" value="Chromosome VI"/>
</dbReference>
<keyword evidence="6" id="KW-1185">Reference proteome</keyword>
<dbReference type="InterPro" id="IPR007011">
    <property type="entry name" value="LEA_SMP_dom"/>
</dbReference>
<keyword evidence="2" id="KW-0677">Repeat</keyword>
<dbReference type="OMA" id="CAATRNA"/>
<evidence type="ECO:0000256" key="3">
    <source>
        <dbReference type="SAM" id="MobiDB-lite"/>
    </source>
</evidence>
<dbReference type="AlphaFoldDB" id="A0A068UV78"/>